<evidence type="ECO:0000256" key="1">
    <source>
        <dbReference type="ARBA" id="ARBA00000707"/>
    </source>
</evidence>
<evidence type="ECO:0000256" key="9">
    <source>
        <dbReference type="SAM" id="Phobius"/>
    </source>
</evidence>
<keyword evidence="7" id="KW-0788">Thiol protease</keyword>
<comment type="similarity">
    <text evidence="2">Belongs to the peptidase C19 family.</text>
</comment>
<comment type="catalytic activity">
    <reaction evidence="1">
        <text>Thiol-dependent hydrolysis of ester, thioester, amide, peptide and isopeptide bonds formed by the C-terminal Gly of ubiquitin (a 76-residue protein attached to proteins as an intracellular targeting signal).</text>
        <dbReference type="EC" id="3.4.19.12"/>
    </reaction>
</comment>
<evidence type="ECO:0000256" key="3">
    <source>
        <dbReference type="ARBA" id="ARBA00012759"/>
    </source>
</evidence>
<dbReference type="EC" id="3.4.19.12" evidence="3"/>
<feature type="region of interest" description="Disordered" evidence="8">
    <location>
        <begin position="620"/>
        <end position="667"/>
    </location>
</feature>
<evidence type="ECO:0000256" key="8">
    <source>
        <dbReference type="SAM" id="MobiDB-lite"/>
    </source>
</evidence>
<dbReference type="EMBL" id="LAEV01000372">
    <property type="protein sequence ID" value="KKA30484.1"/>
    <property type="molecule type" value="Genomic_DNA"/>
</dbReference>
<feature type="transmembrane region" description="Helical" evidence="9">
    <location>
        <begin position="70"/>
        <end position="87"/>
    </location>
</feature>
<dbReference type="PANTHER" id="PTHR24006:SF888">
    <property type="entry name" value="UBIQUITIN CARBOXYL-TERMINAL HYDROLASE 30"/>
    <property type="match status" value="1"/>
</dbReference>
<dbReference type="Proteomes" id="UP000033483">
    <property type="component" value="Unassembled WGS sequence"/>
</dbReference>
<evidence type="ECO:0000256" key="5">
    <source>
        <dbReference type="ARBA" id="ARBA00022786"/>
    </source>
</evidence>
<feature type="compositionally biased region" description="Basic and acidic residues" evidence="8">
    <location>
        <begin position="625"/>
        <end position="640"/>
    </location>
</feature>
<accession>A0A0F4ZIM9</accession>
<dbReference type="GO" id="GO:0004843">
    <property type="term" value="F:cysteine-type deubiquitinase activity"/>
    <property type="evidence" value="ECO:0007669"/>
    <property type="project" value="UniProtKB-EC"/>
</dbReference>
<evidence type="ECO:0000256" key="2">
    <source>
        <dbReference type="ARBA" id="ARBA00009085"/>
    </source>
</evidence>
<dbReference type="InterPro" id="IPR038765">
    <property type="entry name" value="Papain-like_cys_pep_sf"/>
</dbReference>
<organism evidence="11 12">
    <name type="scientific">Thielaviopsis punctulata</name>
    <dbReference type="NCBI Taxonomy" id="72032"/>
    <lineage>
        <taxon>Eukaryota</taxon>
        <taxon>Fungi</taxon>
        <taxon>Dikarya</taxon>
        <taxon>Ascomycota</taxon>
        <taxon>Pezizomycotina</taxon>
        <taxon>Sordariomycetes</taxon>
        <taxon>Hypocreomycetidae</taxon>
        <taxon>Microascales</taxon>
        <taxon>Ceratocystidaceae</taxon>
        <taxon>Thielaviopsis</taxon>
    </lineage>
</organism>
<dbReference type="PROSITE" id="PS50235">
    <property type="entry name" value="USP_3"/>
    <property type="match status" value="1"/>
</dbReference>
<evidence type="ECO:0000256" key="6">
    <source>
        <dbReference type="ARBA" id="ARBA00022801"/>
    </source>
</evidence>
<dbReference type="PROSITE" id="PS00973">
    <property type="entry name" value="USP_2"/>
    <property type="match status" value="1"/>
</dbReference>
<evidence type="ECO:0000313" key="11">
    <source>
        <dbReference type="EMBL" id="KKA30484.1"/>
    </source>
</evidence>
<dbReference type="Gene3D" id="3.90.70.10">
    <property type="entry name" value="Cysteine proteinases"/>
    <property type="match status" value="1"/>
</dbReference>
<dbReference type="AlphaFoldDB" id="A0A0F4ZIM9"/>
<dbReference type="Pfam" id="PF00443">
    <property type="entry name" value="UCH"/>
    <property type="match status" value="1"/>
</dbReference>
<dbReference type="InterPro" id="IPR028889">
    <property type="entry name" value="USP"/>
</dbReference>
<proteinExistence type="inferred from homology"/>
<keyword evidence="4" id="KW-0645">Protease</keyword>
<dbReference type="GO" id="GO:0006508">
    <property type="term" value="P:proteolysis"/>
    <property type="evidence" value="ECO:0007669"/>
    <property type="project" value="UniProtKB-KW"/>
</dbReference>
<keyword evidence="12" id="KW-1185">Reference proteome</keyword>
<keyword evidence="5" id="KW-0833">Ubl conjugation pathway</keyword>
<dbReference type="GO" id="GO:0005634">
    <property type="term" value="C:nucleus"/>
    <property type="evidence" value="ECO:0007669"/>
    <property type="project" value="TreeGrafter"/>
</dbReference>
<feature type="transmembrane region" description="Helical" evidence="9">
    <location>
        <begin position="38"/>
        <end position="58"/>
    </location>
</feature>
<evidence type="ECO:0000313" key="12">
    <source>
        <dbReference type="Proteomes" id="UP000033483"/>
    </source>
</evidence>
<gene>
    <name evidence="11" type="ORF">TD95_000657</name>
</gene>
<keyword evidence="6" id="KW-0378">Hydrolase</keyword>
<dbReference type="InterPro" id="IPR018200">
    <property type="entry name" value="USP_CS"/>
</dbReference>
<keyword evidence="9" id="KW-0472">Membrane</keyword>
<dbReference type="GO" id="GO:0005829">
    <property type="term" value="C:cytosol"/>
    <property type="evidence" value="ECO:0007669"/>
    <property type="project" value="TreeGrafter"/>
</dbReference>
<comment type="caution">
    <text evidence="11">The sequence shown here is derived from an EMBL/GenBank/DDBJ whole genome shotgun (WGS) entry which is preliminary data.</text>
</comment>
<evidence type="ECO:0000256" key="7">
    <source>
        <dbReference type="ARBA" id="ARBA00022807"/>
    </source>
</evidence>
<sequence>MRDQTIYAHRSTRSTRSAQSSSSFVGSVLTDRLSDSQAIATIVVVIVGAFYSVSHVPLRLGSYHFTLRRLLWELVVALIPALVLQVIDRFLNPLSNITPMTLTLPHAAKSDALARILGMDKPGGIMATVSQARRRLSSVSSPFAPEKCKPPGLGNWDNSCYQNSVLQGLSSLTPLPEYLAGPEDAPDMPESSTTHSLLTLIADLNSSTNNGRTLWTPAILKSMSSRIQQDAQEYFSKLLDEIDKELLRAVGGAYKPQGLETKNQHDTEINDRAKVKAKVIDGAEIGAATSFRNPLEGLVAQRVSCVQCGYSEGLSMIPFICLTLNLGTDPAPCDLFQRLDAYTNVESIEGVHCGKCTLLKNKQIMLDLIGRFRASGVPEDKLSEHVKRLEEVETALAEDDFEDKTLRDKCNITAQNKVSSTKTKQMVIARPPRSLVVHINRSVFDERTFMLMKNPAPVRFPVDLDIGPWCLGSAPGSGSSSESGPSEEDVEHWITKADASMAAGESVTAKVTGPIYELRAVVTHQGRHDNGHYVCYRKHSGINKLQAFEQSRAADMDPGNQDIELETLSKDQFFSQDHWWRLSDETVTKCSEDDVLAQGGAFMLFYDCVDEVPVRTANLDEGDAEAEKSEEYDVVSERADSAMVLDSSEDWEVSGRVEKDEERVSEE</sequence>
<protein>
    <recommendedName>
        <fullName evidence="3">ubiquitinyl hydrolase 1</fullName>
        <ecNumber evidence="3">3.4.19.12</ecNumber>
    </recommendedName>
</protein>
<feature type="domain" description="USP" evidence="10">
    <location>
        <begin position="151"/>
        <end position="609"/>
    </location>
</feature>
<reference evidence="11 12" key="1">
    <citation type="submission" date="2015-03" db="EMBL/GenBank/DDBJ databases">
        <authorList>
            <person name="Radwan O."/>
            <person name="Al-Naeli F.A."/>
            <person name="Rendon G.A."/>
            <person name="Fields C."/>
        </authorList>
    </citation>
    <scope>NUCLEOTIDE SEQUENCE [LARGE SCALE GENOMIC DNA]</scope>
    <source>
        <strain evidence="11">CR-DP1</strain>
    </source>
</reference>
<dbReference type="PANTHER" id="PTHR24006">
    <property type="entry name" value="UBIQUITIN CARBOXYL-TERMINAL HYDROLASE"/>
    <property type="match status" value="1"/>
</dbReference>
<evidence type="ECO:0000256" key="4">
    <source>
        <dbReference type="ARBA" id="ARBA00022670"/>
    </source>
</evidence>
<keyword evidence="9" id="KW-0812">Transmembrane</keyword>
<dbReference type="CDD" id="cd02662">
    <property type="entry name" value="Peptidase_C19F"/>
    <property type="match status" value="1"/>
</dbReference>
<dbReference type="SUPFAM" id="SSF54001">
    <property type="entry name" value="Cysteine proteinases"/>
    <property type="match status" value="1"/>
</dbReference>
<dbReference type="InterPro" id="IPR050164">
    <property type="entry name" value="Peptidase_C19"/>
</dbReference>
<name>A0A0F4ZIM9_9PEZI</name>
<feature type="compositionally biased region" description="Basic and acidic residues" evidence="8">
    <location>
        <begin position="653"/>
        <end position="667"/>
    </location>
</feature>
<keyword evidence="9" id="KW-1133">Transmembrane helix</keyword>
<evidence type="ECO:0000259" key="10">
    <source>
        <dbReference type="PROSITE" id="PS50235"/>
    </source>
</evidence>
<dbReference type="OrthoDB" id="2020758at2759"/>
<dbReference type="GO" id="GO:0016579">
    <property type="term" value="P:protein deubiquitination"/>
    <property type="evidence" value="ECO:0007669"/>
    <property type="project" value="InterPro"/>
</dbReference>
<dbReference type="InterPro" id="IPR001394">
    <property type="entry name" value="Peptidase_C19_UCH"/>
</dbReference>